<proteinExistence type="predicted"/>
<evidence type="ECO:0000313" key="2">
    <source>
        <dbReference type="RefSeq" id="XP_026115228.1"/>
    </source>
</evidence>
<gene>
    <name evidence="2 3" type="primary">LOC113093881</name>
</gene>
<evidence type="ECO:0000313" key="3">
    <source>
        <dbReference type="RefSeq" id="XP_026115229.1"/>
    </source>
</evidence>
<dbReference type="PANTHER" id="PTHR33053">
    <property type="entry name" value="PROTEIN, PUTATIVE-RELATED"/>
    <property type="match status" value="1"/>
</dbReference>
<sequence length="649" mass="74663">MSSEKREMHRKYVHAWRTTRQALTRSPSHLESNLPAEVQSLDLPLEEQSQKDVDMEMICGECSSDNEPYLHSANVEEQSRAATWEGINSLNVSSASDLEEQAEDDSRDMSLAKELSTWASEYQIKHNALDNLLKLLQRHGHNELPSTARTLLHIPRQLDIKQLSGMEYVYFPLTEKLQTALENYPPDLAELQCLDLSFNIDGLPLYKSSKTCMWPVLCAVMLDPVTIFPTALTSGVSRPTDLGFLEDTVRELAHLMNHGIHYMGRKIKVNLRCFVCDAPARALVKNIKLFSGYFGCDRCEQKGTWLNRVTYQETADLKLRTDETFRNQSQIQHHHGNTPLSHLPIDMVQSFPIDYMHQACLGVMKRLLHIWTRGDRVVRVSASQITEISARLRSLRKCIPSTFVRKPRGLEELDRWKATEFRQFLLYTGKIVLKGILPDEMYLHFLSFSIAMIILVCPSLVQDHSKYADELLHYFVEKGRNLYGQEFLVYNTRAMLHIAKDAENFGGLENCSAFMFENYLQTLKRMVRSGRNPLIQVARRLEEKIEQKKTTTVDKISTKTQDSAYVLSGGQCCEVLQLADKEQRVLCHVYSKPEPLFDSPCMTFLIGAYKYKRKHNTISWISKTELTKHAIKISTEERSEIFLSVLHEF</sequence>
<organism evidence="1 3">
    <name type="scientific">Carassius auratus</name>
    <name type="common">Goldfish</name>
    <dbReference type="NCBI Taxonomy" id="7957"/>
    <lineage>
        <taxon>Eukaryota</taxon>
        <taxon>Metazoa</taxon>
        <taxon>Chordata</taxon>
        <taxon>Craniata</taxon>
        <taxon>Vertebrata</taxon>
        <taxon>Euteleostomi</taxon>
        <taxon>Actinopterygii</taxon>
        <taxon>Neopterygii</taxon>
        <taxon>Teleostei</taxon>
        <taxon>Ostariophysi</taxon>
        <taxon>Cypriniformes</taxon>
        <taxon>Cyprinidae</taxon>
        <taxon>Cyprininae</taxon>
        <taxon>Carassius</taxon>
    </lineage>
</organism>
<dbReference type="PANTHER" id="PTHR33053:SF26">
    <property type="entry name" value="TRANSPOSASE DOMAIN-CONTAINING PROTEIN"/>
    <property type="match status" value="1"/>
</dbReference>
<dbReference type="KEGG" id="caua:113093881"/>
<accession>A0A6P6P3E2</accession>
<dbReference type="RefSeq" id="XP_026115228.1">
    <property type="nucleotide sequence ID" value="XM_026259443.1"/>
</dbReference>
<dbReference type="AlphaFoldDB" id="A0A6P6P3E2"/>
<evidence type="ECO:0000313" key="1">
    <source>
        <dbReference type="Proteomes" id="UP000515129"/>
    </source>
</evidence>
<keyword evidence="1" id="KW-1185">Reference proteome</keyword>
<dbReference type="RefSeq" id="XP_026115229.1">
    <property type="nucleotide sequence ID" value="XM_026259444.1"/>
</dbReference>
<dbReference type="OrthoDB" id="3263820at2759"/>
<dbReference type="GeneID" id="113093881"/>
<reference evidence="2 3" key="1">
    <citation type="submission" date="2025-04" db="UniProtKB">
        <authorList>
            <consortium name="RefSeq"/>
        </authorList>
    </citation>
    <scope>IDENTIFICATION</scope>
    <source>
        <strain evidence="2 3">Wakin</strain>
        <tissue evidence="2 3">Muscle</tissue>
    </source>
</reference>
<name>A0A6P6P3E2_CARAU</name>
<protein>
    <submittedName>
        <fullName evidence="2 3">Uncharacterized protein LOC113093881</fullName>
    </submittedName>
</protein>
<dbReference type="Proteomes" id="UP000515129">
    <property type="component" value="Unplaced"/>
</dbReference>